<dbReference type="CDD" id="cd18186">
    <property type="entry name" value="BTB_POZ_ZBTB_KLHL-like"/>
    <property type="match status" value="1"/>
</dbReference>
<accession>A0A8H6XRI6</accession>
<name>A0A8H6XRI6_9AGAR</name>
<organism evidence="3 4">
    <name type="scientific">Mycena sanguinolenta</name>
    <dbReference type="NCBI Taxonomy" id="230812"/>
    <lineage>
        <taxon>Eukaryota</taxon>
        <taxon>Fungi</taxon>
        <taxon>Dikarya</taxon>
        <taxon>Basidiomycota</taxon>
        <taxon>Agaricomycotina</taxon>
        <taxon>Agaricomycetes</taxon>
        <taxon>Agaricomycetidae</taxon>
        <taxon>Agaricales</taxon>
        <taxon>Marasmiineae</taxon>
        <taxon>Mycenaceae</taxon>
        <taxon>Mycena</taxon>
    </lineage>
</organism>
<dbReference type="InterPro" id="IPR000210">
    <property type="entry name" value="BTB/POZ_dom"/>
</dbReference>
<dbReference type="AlphaFoldDB" id="A0A8H6XRI6"/>
<proteinExistence type="predicted"/>
<gene>
    <name evidence="3" type="ORF">MSAN_01807600</name>
</gene>
<dbReference type="Pfam" id="PF00651">
    <property type="entry name" value="BTB"/>
    <property type="match status" value="1"/>
</dbReference>
<dbReference type="PROSITE" id="PS50097">
    <property type="entry name" value="BTB"/>
    <property type="match status" value="1"/>
</dbReference>
<protein>
    <submittedName>
        <fullName evidence="3">BTB domain-containing protein</fullName>
    </submittedName>
</protein>
<dbReference type="OrthoDB" id="3157337at2759"/>
<dbReference type="Proteomes" id="UP000623467">
    <property type="component" value="Unassembled WGS sequence"/>
</dbReference>
<dbReference type="InterPro" id="IPR011333">
    <property type="entry name" value="SKP1/BTB/POZ_sf"/>
</dbReference>
<evidence type="ECO:0000313" key="4">
    <source>
        <dbReference type="Proteomes" id="UP000623467"/>
    </source>
</evidence>
<evidence type="ECO:0000259" key="2">
    <source>
        <dbReference type="PROSITE" id="PS50097"/>
    </source>
</evidence>
<feature type="region of interest" description="Disordered" evidence="1">
    <location>
        <begin position="1"/>
        <end position="28"/>
    </location>
</feature>
<evidence type="ECO:0000256" key="1">
    <source>
        <dbReference type="SAM" id="MobiDB-lite"/>
    </source>
</evidence>
<sequence length="320" mass="35619">MTSPVPSLSPDGVRADVRRDKDHYHPTGDSIMRVENTLFKIHRFPFVRHSSVFAAMFDLPVGAGDPEGSSDDLPIVLAGETASEFRAVMKYVYASPMQLQVGSIPVTALPENISRRSMPSFFLVGVKEKTRVRLMEHWCEIVEKHNAPIGPILAAADAVSDTEGLVAIYCIQIRRWEKGASVSAPEDGVDQTHFQRILSGHASLTLAWNRLRTHESPPLFQDARCNGGGSAQFHAERCLPYCRMLWVAATVDAERRYPHITQIASRISHLGKHIQQNVSIHPPGADATTLTCFNAVIERFKRYMPEAHKSIASHFFPSLK</sequence>
<reference evidence="3" key="1">
    <citation type="submission" date="2020-05" db="EMBL/GenBank/DDBJ databases">
        <title>Mycena genomes resolve the evolution of fungal bioluminescence.</title>
        <authorList>
            <person name="Tsai I.J."/>
        </authorList>
    </citation>
    <scope>NUCLEOTIDE SEQUENCE</scope>
    <source>
        <strain evidence="3">160909Yilan</strain>
    </source>
</reference>
<dbReference type="EMBL" id="JACAZH010000018">
    <property type="protein sequence ID" value="KAF7346698.1"/>
    <property type="molecule type" value="Genomic_DNA"/>
</dbReference>
<comment type="caution">
    <text evidence="3">The sequence shown here is derived from an EMBL/GenBank/DDBJ whole genome shotgun (WGS) entry which is preliminary data.</text>
</comment>
<dbReference type="Gene3D" id="3.30.710.10">
    <property type="entry name" value="Potassium Channel Kv1.1, Chain A"/>
    <property type="match status" value="1"/>
</dbReference>
<evidence type="ECO:0000313" key="3">
    <source>
        <dbReference type="EMBL" id="KAF7346698.1"/>
    </source>
</evidence>
<dbReference type="SUPFAM" id="SSF54695">
    <property type="entry name" value="POZ domain"/>
    <property type="match status" value="1"/>
</dbReference>
<keyword evidence="4" id="KW-1185">Reference proteome</keyword>
<feature type="compositionally biased region" description="Basic and acidic residues" evidence="1">
    <location>
        <begin position="13"/>
        <end position="26"/>
    </location>
</feature>
<feature type="domain" description="BTB" evidence="2">
    <location>
        <begin position="28"/>
        <end position="101"/>
    </location>
</feature>